<dbReference type="AlphaFoldDB" id="A0A9N9NNU2"/>
<dbReference type="EMBL" id="CAJVPQ010017327">
    <property type="protein sequence ID" value="CAG8748126.1"/>
    <property type="molecule type" value="Genomic_DNA"/>
</dbReference>
<feature type="non-terminal residue" evidence="1">
    <location>
        <position position="102"/>
    </location>
</feature>
<organism evidence="1 2">
    <name type="scientific">Funneliformis caledonium</name>
    <dbReference type="NCBI Taxonomy" id="1117310"/>
    <lineage>
        <taxon>Eukaryota</taxon>
        <taxon>Fungi</taxon>
        <taxon>Fungi incertae sedis</taxon>
        <taxon>Mucoromycota</taxon>
        <taxon>Glomeromycotina</taxon>
        <taxon>Glomeromycetes</taxon>
        <taxon>Glomerales</taxon>
        <taxon>Glomeraceae</taxon>
        <taxon>Funneliformis</taxon>
    </lineage>
</organism>
<protein>
    <submittedName>
        <fullName evidence="1">12634_t:CDS:1</fullName>
    </submittedName>
</protein>
<evidence type="ECO:0000313" key="1">
    <source>
        <dbReference type="EMBL" id="CAG8748126.1"/>
    </source>
</evidence>
<evidence type="ECO:0000313" key="2">
    <source>
        <dbReference type="Proteomes" id="UP000789570"/>
    </source>
</evidence>
<proteinExistence type="predicted"/>
<keyword evidence="2" id="KW-1185">Reference proteome</keyword>
<dbReference type="OrthoDB" id="2480913at2759"/>
<feature type="non-terminal residue" evidence="1">
    <location>
        <position position="1"/>
    </location>
</feature>
<accession>A0A9N9NNU2</accession>
<name>A0A9N9NNU2_9GLOM</name>
<sequence length="102" mass="11536">QKTSVDKGYINEGLTIQDINNSWKCFKESYIDYEPSSSGISSNGTDEFSDSDISHIKILESEEHIHLSDKLTCAIRLFWVKSHCNLTDNTFLQTIMAVNSSN</sequence>
<dbReference type="Proteomes" id="UP000789570">
    <property type="component" value="Unassembled WGS sequence"/>
</dbReference>
<comment type="caution">
    <text evidence="1">The sequence shown here is derived from an EMBL/GenBank/DDBJ whole genome shotgun (WGS) entry which is preliminary data.</text>
</comment>
<gene>
    <name evidence="1" type="ORF">FCALED_LOCUS16109</name>
</gene>
<reference evidence="1" key="1">
    <citation type="submission" date="2021-06" db="EMBL/GenBank/DDBJ databases">
        <authorList>
            <person name="Kallberg Y."/>
            <person name="Tangrot J."/>
            <person name="Rosling A."/>
        </authorList>
    </citation>
    <scope>NUCLEOTIDE SEQUENCE</scope>
    <source>
        <strain evidence="1">UK204</strain>
    </source>
</reference>